<evidence type="ECO:0000313" key="13">
    <source>
        <dbReference type="EMBL" id="BCJ85776.1"/>
    </source>
</evidence>
<evidence type="ECO:0000313" key="14">
    <source>
        <dbReference type="Proteomes" id="UP000593802"/>
    </source>
</evidence>
<dbReference type="InterPro" id="IPR034291">
    <property type="entry name" value="TMP_synthase"/>
</dbReference>
<comment type="pathway">
    <text evidence="1 9 11">Cofactor biosynthesis; thiamine diphosphate biosynthesis; thiamine phosphate from 4-amino-2-methyl-5-diphosphomethylpyrimidine and 4-methyl-5-(2-phosphoethyl)-thiazole: step 1/1.</text>
</comment>
<dbReference type="InterPro" id="IPR022998">
    <property type="entry name" value="ThiamineP_synth_TenI"/>
</dbReference>
<comment type="catalytic activity">
    <reaction evidence="6 9 10">
        <text>4-methyl-5-(2-phosphooxyethyl)-thiazole + 4-amino-2-methyl-5-(diphosphooxymethyl)pyrimidine + H(+) = thiamine phosphate + diphosphate</text>
        <dbReference type="Rhea" id="RHEA:22328"/>
        <dbReference type="ChEBI" id="CHEBI:15378"/>
        <dbReference type="ChEBI" id="CHEBI:33019"/>
        <dbReference type="ChEBI" id="CHEBI:37575"/>
        <dbReference type="ChEBI" id="CHEBI:57841"/>
        <dbReference type="ChEBI" id="CHEBI:58296"/>
        <dbReference type="EC" id="2.5.1.3"/>
    </reaction>
</comment>
<dbReference type="GO" id="GO:0009228">
    <property type="term" value="P:thiamine biosynthetic process"/>
    <property type="evidence" value="ECO:0007669"/>
    <property type="project" value="UniProtKB-KW"/>
</dbReference>
<keyword evidence="3 9" id="KW-0479">Metal-binding</keyword>
<feature type="binding site" evidence="9">
    <location>
        <position position="106"/>
    </location>
    <ligand>
        <name>4-amino-2-methyl-5-(diphosphooxymethyl)pyrimidine</name>
        <dbReference type="ChEBI" id="CHEBI:57841"/>
    </ligand>
</feature>
<dbReference type="CDD" id="cd00564">
    <property type="entry name" value="TMP_TenI"/>
    <property type="match status" value="1"/>
</dbReference>
<dbReference type="GO" id="GO:0009229">
    <property type="term" value="P:thiamine diphosphate biosynthetic process"/>
    <property type="evidence" value="ECO:0007669"/>
    <property type="project" value="UniProtKB-UniRule"/>
</dbReference>
<keyword evidence="4 9" id="KW-0460">Magnesium</keyword>
<dbReference type="GO" id="GO:0005737">
    <property type="term" value="C:cytoplasm"/>
    <property type="evidence" value="ECO:0007669"/>
    <property type="project" value="TreeGrafter"/>
</dbReference>
<evidence type="ECO:0000256" key="10">
    <source>
        <dbReference type="RuleBase" id="RU003826"/>
    </source>
</evidence>
<accession>A0A7I8DAD4</accession>
<evidence type="ECO:0000256" key="6">
    <source>
        <dbReference type="ARBA" id="ARBA00047334"/>
    </source>
</evidence>
<evidence type="ECO:0000256" key="4">
    <source>
        <dbReference type="ARBA" id="ARBA00022842"/>
    </source>
</evidence>
<dbReference type="InterPro" id="IPR036206">
    <property type="entry name" value="ThiamineP_synth_sf"/>
</dbReference>
<evidence type="ECO:0000256" key="7">
    <source>
        <dbReference type="ARBA" id="ARBA00047851"/>
    </source>
</evidence>
<evidence type="ECO:0000259" key="12">
    <source>
        <dbReference type="Pfam" id="PF02581"/>
    </source>
</evidence>
<dbReference type="EMBL" id="AP023366">
    <property type="protein sequence ID" value="BCJ85776.1"/>
    <property type="molecule type" value="Genomic_DNA"/>
</dbReference>
<dbReference type="GO" id="GO:0004789">
    <property type="term" value="F:thiamine-phosphate diphosphorylase activity"/>
    <property type="evidence" value="ECO:0007669"/>
    <property type="project" value="UniProtKB-UniRule"/>
</dbReference>
<dbReference type="AlphaFoldDB" id="A0A7I8DAD4"/>
<proteinExistence type="inferred from homology"/>
<evidence type="ECO:0000256" key="2">
    <source>
        <dbReference type="ARBA" id="ARBA00022679"/>
    </source>
</evidence>
<dbReference type="Proteomes" id="UP000593802">
    <property type="component" value="Chromosome"/>
</dbReference>
<feature type="binding site" evidence="9">
    <location>
        <begin position="132"/>
        <end position="134"/>
    </location>
    <ligand>
        <name>2-[(2R,5Z)-2-carboxy-4-methylthiazol-5(2H)-ylidene]ethyl phosphate</name>
        <dbReference type="ChEBI" id="CHEBI:62899"/>
    </ligand>
</feature>
<feature type="binding site" evidence="9">
    <location>
        <begin position="183"/>
        <end position="184"/>
    </location>
    <ligand>
        <name>2-[(2R,5Z)-2-carboxy-4-methylthiazol-5(2H)-ylidene]ethyl phosphate</name>
        <dbReference type="ChEBI" id="CHEBI:62899"/>
    </ligand>
</feature>
<feature type="binding site" evidence="9">
    <location>
        <position position="68"/>
    </location>
    <ligand>
        <name>Mg(2+)</name>
        <dbReference type="ChEBI" id="CHEBI:18420"/>
    </ligand>
</feature>
<dbReference type="Pfam" id="PF02581">
    <property type="entry name" value="TMP-TENI"/>
    <property type="match status" value="1"/>
</dbReference>
<evidence type="ECO:0000256" key="3">
    <source>
        <dbReference type="ARBA" id="ARBA00022723"/>
    </source>
</evidence>
<dbReference type="UniPathway" id="UPA00060">
    <property type="reaction ID" value="UER00141"/>
</dbReference>
<feature type="binding site" evidence="9">
    <location>
        <position position="163"/>
    </location>
    <ligand>
        <name>2-[(2R,5Z)-2-carboxy-4-methylthiazol-5(2H)-ylidene]ethyl phosphate</name>
        <dbReference type="ChEBI" id="CHEBI:62899"/>
    </ligand>
</feature>
<protein>
    <recommendedName>
        <fullName evidence="9">Thiamine-phosphate synthase</fullName>
        <shortName evidence="9">TP synthase</shortName>
        <shortName evidence="9">TPS</shortName>
        <ecNumber evidence="9">2.5.1.3</ecNumber>
    </recommendedName>
    <alternativeName>
        <fullName evidence="9">Thiamine-phosphate pyrophosphorylase</fullName>
        <shortName evidence="9">TMP pyrophosphorylase</shortName>
        <shortName evidence="9">TMP-PPase</shortName>
    </alternativeName>
</protein>
<evidence type="ECO:0000256" key="5">
    <source>
        <dbReference type="ARBA" id="ARBA00022977"/>
    </source>
</evidence>
<feature type="binding site" evidence="9">
    <location>
        <position position="87"/>
    </location>
    <ligand>
        <name>Mg(2+)</name>
        <dbReference type="ChEBI" id="CHEBI:18420"/>
    </ligand>
</feature>
<keyword evidence="5 9" id="KW-0784">Thiamine biosynthesis</keyword>
<evidence type="ECO:0000256" key="11">
    <source>
        <dbReference type="RuleBase" id="RU004253"/>
    </source>
</evidence>
<keyword evidence="14" id="KW-1185">Reference proteome</keyword>
<reference evidence="13 14" key="1">
    <citation type="submission" date="2020-08" db="EMBL/GenBank/DDBJ databases">
        <title>Complete Genome Sequence of Effusibacillus dendaii Strain skT53, Isolated from Farmland soil.</title>
        <authorList>
            <person name="Konishi T."/>
            <person name="Kawasaki H."/>
        </authorList>
    </citation>
    <scope>NUCLEOTIDE SEQUENCE [LARGE SCALE GENOMIC DNA]</scope>
    <source>
        <strain evidence="14">skT53</strain>
    </source>
</reference>
<gene>
    <name evidence="13" type="primary">thiE_1</name>
    <name evidence="9" type="synonym">thiE</name>
    <name evidence="13" type="ORF">skT53_07610</name>
</gene>
<name>A0A7I8DAD4_9BACL</name>
<dbReference type="KEGG" id="eff:skT53_07610"/>
<dbReference type="NCBIfam" id="TIGR00693">
    <property type="entry name" value="thiE"/>
    <property type="match status" value="1"/>
</dbReference>
<dbReference type="EC" id="2.5.1.3" evidence="9"/>
<dbReference type="RefSeq" id="WP_200759851.1">
    <property type="nucleotide sequence ID" value="NZ_AP023366.1"/>
</dbReference>
<dbReference type="FunFam" id="3.20.20.70:FF:000096">
    <property type="entry name" value="Thiamine-phosphate synthase"/>
    <property type="match status" value="1"/>
</dbReference>
<keyword evidence="2 9" id="KW-0808">Transferase</keyword>
<comment type="similarity">
    <text evidence="9 10">Belongs to the thiamine-phosphate synthase family.</text>
</comment>
<sequence length="213" mass="22317">MDSRLYLITGTDFLKNRSLLDTVAAAIEGGADCVQLREKNASSRQLLQMAIDLRKLTAKYNVPLIVNDRVDIALAADADGVHLGQDDLPIDIARKMLGPNKIIGISTHNVEEAIEAERAGASYIGVGPFKPTSTKTDTQPVVGLAGIRQIRQAVSLPIVAIGGIQQPDVSDIIQSGANGVAVISAIMAADDVLAAASGIRAAVDRVRGGAAWN</sequence>
<feature type="binding site" evidence="9">
    <location>
        <position position="67"/>
    </location>
    <ligand>
        <name>4-amino-2-methyl-5-(diphosphooxymethyl)pyrimidine</name>
        <dbReference type="ChEBI" id="CHEBI:57841"/>
    </ligand>
</feature>
<dbReference type="HAMAP" id="MF_00097">
    <property type="entry name" value="TMP_synthase"/>
    <property type="match status" value="1"/>
</dbReference>
<evidence type="ECO:0000256" key="9">
    <source>
        <dbReference type="HAMAP-Rule" id="MF_00097"/>
    </source>
</evidence>
<dbReference type="GO" id="GO:0000287">
    <property type="term" value="F:magnesium ion binding"/>
    <property type="evidence" value="ECO:0007669"/>
    <property type="project" value="UniProtKB-UniRule"/>
</dbReference>
<feature type="domain" description="Thiamine phosphate synthase/TenI" evidence="12">
    <location>
        <begin position="5"/>
        <end position="186"/>
    </location>
</feature>
<feature type="binding site" evidence="9">
    <location>
        <position position="135"/>
    </location>
    <ligand>
        <name>4-amino-2-methyl-5-(diphosphooxymethyl)pyrimidine</name>
        <dbReference type="ChEBI" id="CHEBI:57841"/>
    </ligand>
</feature>
<dbReference type="InterPro" id="IPR013785">
    <property type="entry name" value="Aldolase_TIM"/>
</dbReference>
<comment type="cofactor">
    <cofactor evidence="9">
        <name>Mg(2+)</name>
        <dbReference type="ChEBI" id="CHEBI:18420"/>
    </cofactor>
    <text evidence="9">Binds 1 Mg(2+) ion per subunit.</text>
</comment>
<comment type="function">
    <text evidence="9">Condenses 4-methyl-5-(beta-hydroxyethyl)thiazole monophosphate (THZ-P) and 2-methyl-4-amino-5-hydroxymethyl pyrimidine pyrophosphate (HMP-PP) to form thiamine monophosphate (TMP).</text>
</comment>
<comment type="catalytic activity">
    <reaction evidence="7 9 10">
        <text>2-(2-carboxy-4-methylthiazol-5-yl)ethyl phosphate + 4-amino-2-methyl-5-(diphosphooxymethyl)pyrimidine + 2 H(+) = thiamine phosphate + CO2 + diphosphate</text>
        <dbReference type="Rhea" id="RHEA:47848"/>
        <dbReference type="ChEBI" id="CHEBI:15378"/>
        <dbReference type="ChEBI" id="CHEBI:16526"/>
        <dbReference type="ChEBI" id="CHEBI:33019"/>
        <dbReference type="ChEBI" id="CHEBI:37575"/>
        <dbReference type="ChEBI" id="CHEBI:57841"/>
        <dbReference type="ChEBI" id="CHEBI:62890"/>
        <dbReference type="EC" id="2.5.1.3"/>
    </reaction>
</comment>
<dbReference type="Gene3D" id="3.20.20.70">
    <property type="entry name" value="Aldolase class I"/>
    <property type="match status" value="1"/>
</dbReference>
<evidence type="ECO:0000256" key="8">
    <source>
        <dbReference type="ARBA" id="ARBA00047883"/>
    </source>
</evidence>
<dbReference type="PANTHER" id="PTHR20857">
    <property type="entry name" value="THIAMINE-PHOSPHATE PYROPHOSPHORYLASE"/>
    <property type="match status" value="1"/>
</dbReference>
<comment type="catalytic activity">
    <reaction evidence="8 9 10">
        <text>2-[(2R,5Z)-2-carboxy-4-methylthiazol-5(2H)-ylidene]ethyl phosphate + 4-amino-2-methyl-5-(diphosphooxymethyl)pyrimidine + 2 H(+) = thiamine phosphate + CO2 + diphosphate</text>
        <dbReference type="Rhea" id="RHEA:47844"/>
        <dbReference type="ChEBI" id="CHEBI:15378"/>
        <dbReference type="ChEBI" id="CHEBI:16526"/>
        <dbReference type="ChEBI" id="CHEBI:33019"/>
        <dbReference type="ChEBI" id="CHEBI:37575"/>
        <dbReference type="ChEBI" id="CHEBI:57841"/>
        <dbReference type="ChEBI" id="CHEBI:62899"/>
        <dbReference type="EC" id="2.5.1.3"/>
    </reaction>
</comment>
<dbReference type="PANTHER" id="PTHR20857:SF15">
    <property type="entry name" value="THIAMINE-PHOSPHATE SYNTHASE"/>
    <property type="match status" value="1"/>
</dbReference>
<dbReference type="SUPFAM" id="SSF51391">
    <property type="entry name" value="Thiamin phosphate synthase"/>
    <property type="match status" value="1"/>
</dbReference>
<feature type="binding site" evidence="9">
    <location>
        <begin position="35"/>
        <end position="39"/>
    </location>
    <ligand>
        <name>4-amino-2-methyl-5-(diphosphooxymethyl)pyrimidine</name>
        <dbReference type="ChEBI" id="CHEBI:57841"/>
    </ligand>
</feature>
<organism evidence="13 14">
    <name type="scientific">Effusibacillus dendaii</name>
    <dbReference type="NCBI Taxonomy" id="2743772"/>
    <lineage>
        <taxon>Bacteria</taxon>
        <taxon>Bacillati</taxon>
        <taxon>Bacillota</taxon>
        <taxon>Bacilli</taxon>
        <taxon>Bacillales</taxon>
        <taxon>Alicyclobacillaceae</taxon>
        <taxon>Effusibacillus</taxon>
    </lineage>
</organism>
<evidence type="ECO:0000256" key="1">
    <source>
        <dbReference type="ARBA" id="ARBA00005165"/>
    </source>
</evidence>